<organism evidence="3 4">
    <name type="scientific">Myroides marinus</name>
    <dbReference type="NCBI Taxonomy" id="703342"/>
    <lineage>
        <taxon>Bacteria</taxon>
        <taxon>Pseudomonadati</taxon>
        <taxon>Bacteroidota</taxon>
        <taxon>Flavobacteriia</taxon>
        <taxon>Flavobacteriales</taxon>
        <taxon>Flavobacteriaceae</taxon>
        <taxon>Myroides</taxon>
    </lineage>
</organism>
<keyword evidence="4" id="KW-1185">Reference proteome</keyword>
<feature type="compositionally biased region" description="Basic and acidic residues" evidence="2">
    <location>
        <begin position="879"/>
        <end position="899"/>
    </location>
</feature>
<evidence type="ECO:0000256" key="2">
    <source>
        <dbReference type="SAM" id="MobiDB-lite"/>
    </source>
</evidence>
<comment type="caution">
    <text evidence="3">The sequence shown here is derived from an EMBL/GenBank/DDBJ whole genome shotgun (WGS) entry which is preliminary data.</text>
</comment>
<feature type="compositionally biased region" description="Basic and acidic residues" evidence="2">
    <location>
        <begin position="1459"/>
        <end position="1468"/>
    </location>
</feature>
<feature type="region of interest" description="Disordered" evidence="2">
    <location>
        <begin position="1106"/>
        <end position="1149"/>
    </location>
</feature>
<dbReference type="RefSeq" id="WP_038985308.1">
    <property type="nucleotide sequence ID" value="NZ_JWJO01000012.1"/>
</dbReference>
<feature type="compositionally biased region" description="Basic and acidic residues" evidence="2">
    <location>
        <begin position="1429"/>
        <end position="1442"/>
    </location>
</feature>
<name>A0A163X8S4_9FLAO</name>
<dbReference type="OrthoDB" id="9767869at2"/>
<dbReference type="EMBL" id="LQNU01000070">
    <property type="protein sequence ID" value="KZE77498.1"/>
    <property type="molecule type" value="Genomic_DNA"/>
</dbReference>
<evidence type="ECO:0000313" key="4">
    <source>
        <dbReference type="Proteomes" id="UP000076630"/>
    </source>
</evidence>
<feature type="region of interest" description="Disordered" evidence="2">
    <location>
        <begin position="1421"/>
        <end position="1468"/>
    </location>
</feature>
<feature type="compositionally biased region" description="Basic residues" evidence="2">
    <location>
        <begin position="1127"/>
        <end position="1142"/>
    </location>
</feature>
<proteinExistence type="predicted"/>
<accession>A0A163X8S4</accession>
<keyword evidence="1" id="KW-0175">Coiled coil</keyword>
<sequence>MSDKKYTYKGKEYTYADLQSKYGDKTDNAIEKFGFKESIPESKYSYNGKEYTYSDLENKYGDKTKQAIEKFGFEEIGVKKKESTSITPQQNVESKSESISLDYGKRNDGTKKGKGYFGELKMKDGSNNIATEISIGVNIDGKEIEIPTLVPSLSSSEKDWLLKGNDPNDRSKIGDIIANKAIKHARERINEGKSPFYEVDTKGQSKYKNAKEGTMAWNQEKIKQSNPDITNLFDQYKNAKSVSEEKKQDIVRSVDDEIEQKGFWNNTKLYAKKGFNATLDYLGQATGMSYLLGDGEVSDKLKLETKPLGEELKEVDKQHKEAISIAKKNNEPIPTFTEEQRLAKARELKIEKKVASQSESQVRSFLKKAESKVDSFKQSDKDKLHLFQQSELASLSEKDKVNLAEQNIQRLEINNLQNEVKHLISRAEKGEISQEEYIKQGTVLDTRYRTTIQEALVTYDKYVTNQKDIGDVKDNIDVMKRNYGWLKNFVDNAGATGADLTAGLINTGGWIDEVIGNDDPYLKNKTRQMAKVFTDIATDAREGIAKPIQVENINTLSDFGQWFSNTALASQVPIYAAVATGVGGIGALGVSATGTQWNEMQKDEDEGKADYNYWQKTFVPVGYGASETISAYVDRLVMLNSARIIRSATSPERSLIAKGMWEGIKNTSKEVVKNASYEGLDETATEIMQNMMDIYALDKKDVGVFDNVLDAAAAGAVMGALMPIGATVVSKAVKPFSVDSKLASINKEILSLEKALDSSTLTQIERSTIESQLQKAKVKNQVLLESHVSDISTMSNEEFDAIRRIERTQSNLREQAKEIGKGDLNQELKDQIISNLKEEFESVENQRIGILNRDSNALLNLLDPKEVIRLKDEAARELMQEKNPNGDKETTIEDKEISDRALSNYKKGKVEPSTEETEPITNQEENISEEKEVDETVYNPQDDLDFLASLDAEEKVEVETELNDSSLINDVVDNGKRYSFNGEEGIVTMDGQQVVFETNNTLHELGTVESLSDAKLLEFGIEEVKQLDITVNEDYSVNVEGKTFLNPHDNYMDAIVVGKDGSYSINLENEKGQSRTIRGQRAEQIAYNYHLKNLENATEQEISAIERSTRDVIETSNEQTSGDTRKTPKRKTKKQRSLKKHKEPLSKSEREEIELNNLIEVESKEKESRKIKLSENGTDYYSEVDQKGKVSFVDEKGISPSETTHKKLALEYAKKIDLTEGKKADEAIDERFAHELTYLTPKEHNKFIEEYSSNPVEIANTIVNADIENYRNGLTYEDSIIAEYLGYISRDSFIENSDVNNITGSIAIQYLRKGAPTIDSRLNYLSDKAGKEITINDVVSFITNNPTGAQTYLNNGFHADINSLKARFEELTGLPATVEILEETVRQGTEKLKIEEQMTSIDFMSEQELLHLLDQRKQYEQETVNTRTEGVRENENSKRNEGEPSIQQDGTRENQGVEGTRDRESEKQGILREVAQNLLLDVIDKAFNRVKGSDIIQLAKFNDKAKQVLESISGLKFKPEVTFEINEGELRHSKKRHFSNNESDHRNIALDKEDYSEIINVINNPEIVNYIGVDEKTGNKLFEFIKKDSNNNDYIIVQAYGKSGGRLTLKTFFKNQEGIRQRQNAVNTPSANVQNRFEASLPDGTNVQNFLDFDINFLTKELDVNLSRDLNIDKFIDNIDKTIDKLDQFGKENLGINLPLVVARQALTAMKLAAQTTKVAADIVSAGLNAIKQTDWYKGLTAKEQKKINLSTVKNLISESVKAISKAESKIQDSKGVINDLKTKIKEKSISDKELYDQVISAINDNKLVGKLTPTETERLIKYATRIFTKGNEQGRAKAFETFANEYLKISERAKERGKTKKEKSSREIVESKIGKLLEEGKTEQEIIGLFDDRIEKMMAKDYFERQKEVDPKVAKQQVDESFERSRNKMEELTKPKFDINKLFRGFVTKFFDRQFLPKFLLNKAGGRVVRDYIVTAKGAAGYAKYMFEQASDKIYKGLTSDQINLLDKVIQLKRFIAIDENRRANDLSAVVHPDYINESVSKSYLESLQKELGDNVYNDLIKRADAYFDTFRGLLDQMQESGIISKESRDSFFDIDYQPRQFLEFMQNAETETAYLDNGPTTGLGKEQIQRLEGGLDTALVSDSRYLLAGALNIRAKTIAMNNTNKRLAYFMSEQQAKVEELKSKEKPTKKEKDLIKYFDQLQKRVKVNPITHFTDNGKPVYKYSSAPNGYANAYYWVDGVKHSLLMEKEFHEQYFDALKKMSHETKEKWAMRSGTGLVKSIATGNNPTFFITNTPRDFLFISTFSEEYGKNVLVNMAKLTKDAVLGIRDIKQENDTYQNFVKYGGMTDFLMDQGKFKNTQRVAEAFEKVGIGNKGRERWNKVISAVSLQKMQVYSEIGFRMGVFRRSIVNQLKELGLKDISEVESKQTLEDIYTTAASSARNTMDFNQGGTVTKDLDAFIPYLNAAAQGTRVMFDNFRDRPIETTLRVTQAAAFVAPIPIGLSLMFLGSSERGEDEKELSSTELYNKALKGVSKYDRSNYFIIFTGNRNANGEFEYYRIAKAQQLTPFFTLVEGTLQKVMRESVGDKESGTMIEDLNWILQNNISPVEFAVTDNLARNPLLKAALSMSTGYDFFREQDISPDRGKVPVAVEGFGSKSVEDFYKKIGETSGWSPARMKAAVESIITTPSTSPYVGMVYGGMDAMFSDKDTDVIMQKFAKDMAKSSVNRVVKETSEYNRRIGNKEKIKDAVEKIETDRLKLKLNFNTLVSDLKEGKITEKQLTDEINTLSKTEPFEAKRIANRVKDQLRNKNTPAFVFEVKYANTAKERAVLLADKFGDALLNPTKMEEKERLIVALLKKNSAINKETLVEYEKLVKN</sequence>
<feature type="compositionally biased region" description="Polar residues" evidence="2">
    <location>
        <begin position="84"/>
        <end position="99"/>
    </location>
</feature>
<feature type="region of interest" description="Disordered" evidence="2">
    <location>
        <begin position="879"/>
        <end position="936"/>
    </location>
</feature>
<evidence type="ECO:0000313" key="3">
    <source>
        <dbReference type="EMBL" id="KZE77498.1"/>
    </source>
</evidence>
<dbReference type="Proteomes" id="UP000076630">
    <property type="component" value="Unassembled WGS sequence"/>
</dbReference>
<evidence type="ECO:0008006" key="5">
    <source>
        <dbReference type="Google" id="ProtNLM"/>
    </source>
</evidence>
<gene>
    <name evidence="3" type="ORF">AV926_14075</name>
</gene>
<evidence type="ECO:0000256" key="1">
    <source>
        <dbReference type="SAM" id="Coils"/>
    </source>
</evidence>
<reference evidence="3 4" key="1">
    <citation type="submission" date="2016-01" db="EMBL/GenBank/DDBJ databases">
        <title>Whole genome sequencing of Myroides marinus L41.</title>
        <authorList>
            <person name="Hong K.W."/>
        </authorList>
    </citation>
    <scope>NUCLEOTIDE SEQUENCE [LARGE SCALE GENOMIC DNA]</scope>
    <source>
        <strain evidence="3 4">L41</strain>
    </source>
</reference>
<protein>
    <recommendedName>
        <fullName evidence="5">Phage-Barnase-EndoU-ColicinE5/D-RelE like nuclease 3 domain-containing protein</fullName>
    </recommendedName>
</protein>
<feature type="coiled-coil region" evidence="1">
    <location>
        <begin position="394"/>
        <end position="433"/>
    </location>
</feature>
<feature type="region of interest" description="Disordered" evidence="2">
    <location>
        <begin position="82"/>
        <end position="106"/>
    </location>
</feature>